<feature type="domain" description="LysM" evidence="2">
    <location>
        <begin position="63"/>
        <end position="112"/>
    </location>
</feature>
<dbReference type="Pfam" id="PF01476">
    <property type="entry name" value="LysM"/>
    <property type="match status" value="1"/>
</dbReference>
<evidence type="ECO:0000313" key="4">
    <source>
        <dbReference type="Proteomes" id="UP000307000"/>
    </source>
</evidence>
<dbReference type="InterPro" id="IPR036779">
    <property type="entry name" value="LysM_dom_sf"/>
</dbReference>
<dbReference type="CDD" id="cd00118">
    <property type="entry name" value="LysM"/>
    <property type="match status" value="1"/>
</dbReference>
<proteinExistence type="predicted"/>
<dbReference type="KEGG" id="gcr:GcLGCM259_0896"/>
<dbReference type="EMBL" id="CP034412">
    <property type="protein sequence ID" value="QCY46652.1"/>
    <property type="molecule type" value="Genomic_DNA"/>
</dbReference>
<dbReference type="AlphaFoldDB" id="A0A5B7WRZ6"/>
<dbReference type="PROSITE" id="PS51782">
    <property type="entry name" value="LYSM"/>
    <property type="match status" value="1"/>
</dbReference>
<dbReference type="InterPro" id="IPR018392">
    <property type="entry name" value="LysM"/>
</dbReference>
<dbReference type="SUPFAM" id="SSF54106">
    <property type="entry name" value="LysM domain"/>
    <property type="match status" value="1"/>
</dbReference>
<reference evidence="3 4" key="1">
    <citation type="submission" date="2018-12" db="EMBL/GenBank/DDBJ databases">
        <title>Complete Genome Sequence of Glutamicibacter creatinolyticus strain LGCM259,isolated from an abscess of a 12-year-old mare in Italy.</title>
        <authorList>
            <person name="Santos R.G."/>
            <person name="Silva A.L."/>
            <person name="Seyffert N."/>
            <person name="Castro T.L.P."/>
            <person name="Attili A.R."/>
            <person name="Rifici C."/>
            <person name="Mazzullo G."/>
            <person name="Brenig B."/>
            <person name="Venanzi F."/>
            <person name="Azevedo V."/>
        </authorList>
    </citation>
    <scope>NUCLEOTIDE SEQUENCE [LARGE SCALE GENOMIC DNA]</scope>
    <source>
        <strain evidence="3 4">LGCM 259</strain>
    </source>
</reference>
<dbReference type="Proteomes" id="UP000307000">
    <property type="component" value="Chromosome"/>
</dbReference>
<evidence type="ECO:0000313" key="3">
    <source>
        <dbReference type="EMBL" id="QCY46652.1"/>
    </source>
</evidence>
<protein>
    <recommendedName>
        <fullName evidence="2">LysM domain-containing protein</fullName>
    </recommendedName>
</protein>
<keyword evidence="4" id="KW-1185">Reference proteome</keyword>
<feature type="transmembrane region" description="Helical" evidence="1">
    <location>
        <begin position="24"/>
        <end position="46"/>
    </location>
</feature>
<keyword evidence="1" id="KW-1133">Transmembrane helix</keyword>
<keyword evidence="1" id="KW-0472">Membrane</keyword>
<evidence type="ECO:0000259" key="2">
    <source>
        <dbReference type="PROSITE" id="PS51782"/>
    </source>
</evidence>
<keyword evidence="1" id="KW-0812">Transmembrane</keyword>
<name>A0A5B7WRZ6_9MICC</name>
<sequence>MATTALDKDQSTTRMRIRLTRRGWVVLIGVPVFLLALAATFLLTTFSNSVMASDQEPAGVETVEVTVIPGDTLWDLASEYAQGYNQEDAIRYIGEMNSLHGGVLQAGQTLQIPVLDQQ</sequence>
<accession>A0A5B7WRZ6</accession>
<dbReference type="RefSeq" id="WP_175419327.1">
    <property type="nucleotide sequence ID" value="NZ_CP034412.1"/>
</dbReference>
<evidence type="ECO:0000256" key="1">
    <source>
        <dbReference type="SAM" id="Phobius"/>
    </source>
</evidence>
<organism evidence="3 4">
    <name type="scientific">Glutamicibacter creatinolyticus</name>
    <dbReference type="NCBI Taxonomy" id="162496"/>
    <lineage>
        <taxon>Bacteria</taxon>
        <taxon>Bacillati</taxon>
        <taxon>Actinomycetota</taxon>
        <taxon>Actinomycetes</taxon>
        <taxon>Micrococcales</taxon>
        <taxon>Micrococcaceae</taxon>
        <taxon>Glutamicibacter</taxon>
    </lineage>
</organism>
<gene>
    <name evidence="3" type="ORF">GcLGCM259_0896</name>
</gene>
<dbReference type="Gene3D" id="3.10.350.10">
    <property type="entry name" value="LysM domain"/>
    <property type="match status" value="1"/>
</dbReference>